<evidence type="ECO:0000313" key="7">
    <source>
        <dbReference type="EMBL" id="CAH0591720.1"/>
    </source>
</evidence>
<evidence type="ECO:0000313" key="8">
    <source>
        <dbReference type="Proteomes" id="UP001154114"/>
    </source>
</evidence>
<keyword evidence="2" id="KW-0847">Vitamin C</keyword>
<feature type="compositionally biased region" description="Polar residues" evidence="5">
    <location>
        <begin position="1"/>
        <end position="15"/>
    </location>
</feature>
<reference evidence="7" key="1">
    <citation type="submission" date="2021-12" db="EMBL/GenBank/DDBJ databases">
        <authorList>
            <person name="King R."/>
        </authorList>
    </citation>
    <scope>NUCLEOTIDE SEQUENCE</scope>
</reference>
<name>A0A9P0FSB7_CHRIL</name>
<dbReference type="GO" id="GO:0005506">
    <property type="term" value="F:iron ion binding"/>
    <property type="evidence" value="ECO:0007669"/>
    <property type="project" value="InterPro"/>
</dbReference>
<feature type="region of interest" description="Disordered" evidence="5">
    <location>
        <begin position="1"/>
        <end position="97"/>
    </location>
</feature>
<dbReference type="GO" id="GO:0031418">
    <property type="term" value="F:L-ascorbic acid binding"/>
    <property type="evidence" value="ECO:0007669"/>
    <property type="project" value="UniProtKB-KW"/>
</dbReference>
<keyword evidence="4" id="KW-0560">Oxidoreductase</keyword>
<gene>
    <name evidence="7" type="ORF">CINC_LOCUS5314</name>
</gene>
<dbReference type="AlphaFoldDB" id="A0A9P0FSB7"/>
<evidence type="ECO:0000256" key="2">
    <source>
        <dbReference type="ARBA" id="ARBA00022896"/>
    </source>
</evidence>
<dbReference type="Pfam" id="PF10637">
    <property type="entry name" value="Ofd1_CTDD"/>
    <property type="match status" value="1"/>
</dbReference>
<feature type="compositionally biased region" description="Low complexity" evidence="5">
    <location>
        <begin position="16"/>
        <end position="32"/>
    </location>
</feature>
<dbReference type="PANTHER" id="PTHR12117:SF0">
    <property type="entry name" value="PROLYL 3-HYDROXYLASE OGFOD1"/>
    <property type="match status" value="1"/>
</dbReference>
<dbReference type="Gene3D" id="2.60.120.620">
    <property type="entry name" value="q2cbj1_9rhob like domain"/>
    <property type="match status" value="2"/>
</dbReference>
<dbReference type="Pfam" id="PF13661">
    <property type="entry name" value="2OG-FeII_Oxy_4"/>
    <property type="match status" value="1"/>
</dbReference>
<dbReference type="GO" id="GO:0006449">
    <property type="term" value="P:regulation of translational termination"/>
    <property type="evidence" value="ECO:0007669"/>
    <property type="project" value="TreeGrafter"/>
</dbReference>
<dbReference type="InterPro" id="IPR051842">
    <property type="entry name" value="uS12_prolyl_hydroxylase"/>
</dbReference>
<dbReference type="PANTHER" id="PTHR12117">
    <property type="entry name" value="HISTONE ACETYLTRANSFERASE COMPLEX"/>
    <property type="match status" value="1"/>
</dbReference>
<feature type="compositionally biased region" description="Pro residues" evidence="5">
    <location>
        <begin position="401"/>
        <end position="414"/>
    </location>
</feature>
<dbReference type="EMBL" id="LR824022">
    <property type="protein sequence ID" value="CAH0591720.1"/>
    <property type="molecule type" value="Genomic_DNA"/>
</dbReference>
<evidence type="ECO:0000256" key="1">
    <source>
        <dbReference type="ARBA" id="ARBA00001961"/>
    </source>
</evidence>
<evidence type="ECO:0000256" key="3">
    <source>
        <dbReference type="ARBA" id="ARBA00022964"/>
    </source>
</evidence>
<dbReference type="SMART" id="SM00702">
    <property type="entry name" value="P4Hc"/>
    <property type="match status" value="1"/>
</dbReference>
<dbReference type="GO" id="GO:0031543">
    <property type="term" value="F:peptidyl-proline dioxygenase activity"/>
    <property type="evidence" value="ECO:0007669"/>
    <property type="project" value="TreeGrafter"/>
</dbReference>
<dbReference type="Proteomes" id="UP001154114">
    <property type="component" value="Chromosome 19"/>
</dbReference>
<feature type="compositionally biased region" description="Basic and acidic residues" evidence="5">
    <location>
        <begin position="67"/>
        <end position="76"/>
    </location>
</feature>
<sequence>MSSPSRDNEEPSSSTAPADEGPGSSGSGAEARPPAKRRMSSTVIEISDTDTDDSDVCAVNSYQASADEVKRIRGDAEDYSSSSSSSEYSSDSEASWEDDSILVDDDKAEMKAVKAQLNPRANRMDDPKFNPKIKSQELIDRLQLNWKEQKDFKSPEVTLTCEPFRLCLLHDFLANPEMINNIVDDMNTLDWSRKKMDLYEFHQTADLASLTWQRSIRGIYELLKTEVMSWVSSVTGLRLRSVSASCSLYGPGDHLLVHDDLLADRRVAFIFYLAPWRPRKPASDAPLENGSGDHEAAEWGGWSRSMGGALQLLARDAAGRPTHVTRDTCPRNNMLAFFKVGHESYHQVTVTRDRLSASTVSALSDRRAAQVEEVLSLELPRLSINGWFHGPEPEDELSAEPEPPPPELPTPQPPHSDIVVLNQWIEATYMSPRSRMQIQTQMERESEVCLQNLFLPDKLQELMDALEDPEVEWEWVGPANQRRYRRVAPAWLAAGGPHAVRQALALLSSAAFVRLLGDCTDLALASYERLELQRWGPADYTLLPPRAHYGAARLHAVLYLGAGGALCGGNTTYVAPEDGGAGGADGGAGGAGDAALVSVPPAHNALSLVYCDAGAASFTKYVSRLTLPPERCFYVLTCVYRE</sequence>
<proteinExistence type="predicted"/>
<comment type="cofactor">
    <cofactor evidence="1">
        <name>L-ascorbate</name>
        <dbReference type="ChEBI" id="CHEBI:38290"/>
    </cofactor>
</comment>
<dbReference type="GO" id="GO:0005737">
    <property type="term" value="C:cytoplasm"/>
    <property type="evidence" value="ECO:0007669"/>
    <property type="project" value="TreeGrafter"/>
</dbReference>
<keyword evidence="3" id="KW-0223">Dioxygenase</keyword>
<feature type="compositionally biased region" description="Low complexity" evidence="5">
    <location>
        <begin position="79"/>
        <end position="93"/>
    </location>
</feature>
<evidence type="ECO:0000259" key="6">
    <source>
        <dbReference type="SMART" id="SM00702"/>
    </source>
</evidence>
<evidence type="ECO:0000256" key="4">
    <source>
        <dbReference type="ARBA" id="ARBA00023002"/>
    </source>
</evidence>
<dbReference type="InterPro" id="IPR006620">
    <property type="entry name" value="Pro_4_hyd_alph"/>
</dbReference>
<feature type="domain" description="Prolyl 4-hydroxylase alpha subunit" evidence="6">
    <location>
        <begin position="164"/>
        <end position="389"/>
    </location>
</feature>
<accession>A0A9P0FSB7</accession>
<keyword evidence="8" id="KW-1185">Reference proteome</keyword>
<feature type="region of interest" description="Disordered" evidence="5">
    <location>
        <begin position="388"/>
        <end position="414"/>
    </location>
</feature>
<dbReference type="InterPro" id="IPR039558">
    <property type="entry name" value="TPA1/OFD1_N"/>
</dbReference>
<dbReference type="InterPro" id="IPR019601">
    <property type="entry name" value="Oxoglutarate/Fe-dep_Oase_C"/>
</dbReference>
<evidence type="ECO:0000256" key="5">
    <source>
        <dbReference type="SAM" id="MobiDB-lite"/>
    </source>
</evidence>
<organism evidence="7 8">
    <name type="scientific">Chrysodeixis includens</name>
    <name type="common">Soybean looper</name>
    <name type="synonym">Pseudoplusia includens</name>
    <dbReference type="NCBI Taxonomy" id="689277"/>
    <lineage>
        <taxon>Eukaryota</taxon>
        <taxon>Metazoa</taxon>
        <taxon>Ecdysozoa</taxon>
        <taxon>Arthropoda</taxon>
        <taxon>Hexapoda</taxon>
        <taxon>Insecta</taxon>
        <taxon>Pterygota</taxon>
        <taxon>Neoptera</taxon>
        <taxon>Endopterygota</taxon>
        <taxon>Lepidoptera</taxon>
        <taxon>Glossata</taxon>
        <taxon>Ditrysia</taxon>
        <taxon>Noctuoidea</taxon>
        <taxon>Noctuidae</taxon>
        <taxon>Plusiinae</taxon>
        <taxon>Chrysodeixis</taxon>
    </lineage>
</organism>
<protein>
    <recommendedName>
        <fullName evidence="6">Prolyl 4-hydroxylase alpha subunit domain-containing protein</fullName>
    </recommendedName>
</protein>
<dbReference type="OrthoDB" id="430522at2759"/>